<reference evidence="3 4" key="1">
    <citation type="submission" date="2020-03" db="EMBL/GenBank/DDBJ databases">
        <title>Genomic Encyclopedia of Type Strains, Phase IV (KMG-IV): sequencing the most valuable type-strain genomes for metagenomic binning, comparative biology and taxonomic classification.</title>
        <authorList>
            <person name="Goeker M."/>
        </authorList>
    </citation>
    <scope>NUCLEOTIDE SEQUENCE [LARGE SCALE GENOMIC DNA]</scope>
    <source>
        <strain evidence="3 4">DSM 24233</strain>
    </source>
</reference>
<dbReference type="SUPFAM" id="SSF54928">
    <property type="entry name" value="RNA-binding domain, RBD"/>
    <property type="match status" value="1"/>
</dbReference>
<dbReference type="Proteomes" id="UP000580856">
    <property type="component" value="Unassembled WGS sequence"/>
</dbReference>
<evidence type="ECO:0000313" key="4">
    <source>
        <dbReference type="Proteomes" id="UP000580856"/>
    </source>
</evidence>
<dbReference type="EMBL" id="JAATJA010000001">
    <property type="protein sequence ID" value="NJB66541.1"/>
    <property type="molecule type" value="Genomic_DNA"/>
</dbReference>
<organism evidence="3 4">
    <name type="scientific">Desulfobaculum xiamenense</name>
    <dbReference type="NCBI Taxonomy" id="995050"/>
    <lineage>
        <taxon>Bacteria</taxon>
        <taxon>Pseudomonadati</taxon>
        <taxon>Thermodesulfobacteriota</taxon>
        <taxon>Desulfovibrionia</taxon>
        <taxon>Desulfovibrionales</taxon>
        <taxon>Desulfovibrionaceae</taxon>
        <taxon>Desulfobaculum</taxon>
    </lineage>
</organism>
<keyword evidence="4" id="KW-1185">Reference proteome</keyword>
<proteinExistence type="predicted"/>
<evidence type="ECO:0000256" key="1">
    <source>
        <dbReference type="ARBA" id="ARBA00022884"/>
    </source>
</evidence>
<dbReference type="PANTHER" id="PTHR48027">
    <property type="entry name" value="HETEROGENEOUS NUCLEAR RIBONUCLEOPROTEIN 87F-RELATED"/>
    <property type="match status" value="1"/>
</dbReference>
<dbReference type="InterPro" id="IPR052462">
    <property type="entry name" value="SLIRP/GR-RBP-like"/>
</dbReference>
<dbReference type="InterPro" id="IPR000504">
    <property type="entry name" value="RRM_dom"/>
</dbReference>
<keyword evidence="1" id="KW-0694">RNA-binding</keyword>
<feature type="domain" description="RRM" evidence="2">
    <location>
        <begin position="3"/>
        <end position="80"/>
    </location>
</feature>
<gene>
    <name evidence="3" type="ORF">GGQ74_000181</name>
</gene>
<dbReference type="RefSeq" id="WP_167939671.1">
    <property type="nucleotide sequence ID" value="NZ_JAATJA010000001.1"/>
</dbReference>
<dbReference type="InterPro" id="IPR048289">
    <property type="entry name" value="RRM2_NsCP33-like"/>
</dbReference>
<dbReference type="InterPro" id="IPR012677">
    <property type="entry name" value="Nucleotide-bd_a/b_plait_sf"/>
</dbReference>
<dbReference type="SMART" id="SM00360">
    <property type="entry name" value="RRM"/>
    <property type="match status" value="1"/>
</dbReference>
<dbReference type="GO" id="GO:0003723">
    <property type="term" value="F:RNA binding"/>
    <property type="evidence" value="ECO:0007669"/>
    <property type="project" value="UniProtKB-KW"/>
</dbReference>
<dbReference type="Gene3D" id="3.30.70.330">
    <property type="match status" value="1"/>
</dbReference>
<dbReference type="CDD" id="cd21608">
    <property type="entry name" value="RRM2_NsCP33_like"/>
    <property type="match status" value="1"/>
</dbReference>
<name>A0A846QE14_9BACT</name>
<dbReference type="InterPro" id="IPR035979">
    <property type="entry name" value="RBD_domain_sf"/>
</dbReference>
<evidence type="ECO:0000259" key="2">
    <source>
        <dbReference type="PROSITE" id="PS50102"/>
    </source>
</evidence>
<sequence length="89" mass="10025">MVKSIYVGNLPWSCSEDDLRKLFEAYGDVNSVKIVEDRETGRSRGFGFVEMEADAALKAIDNLTEATLGGRSLQINEARPRAPRPPRRW</sequence>
<protein>
    <submittedName>
        <fullName evidence="3">RNA recognition motif-containing protein</fullName>
    </submittedName>
</protein>
<dbReference type="AlphaFoldDB" id="A0A846QE14"/>
<accession>A0A846QE14</accession>
<evidence type="ECO:0000313" key="3">
    <source>
        <dbReference type="EMBL" id="NJB66541.1"/>
    </source>
</evidence>
<dbReference type="PROSITE" id="PS50102">
    <property type="entry name" value="RRM"/>
    <property type="match status" value="1"/>
</dbReference>
<dbReference type="Pfam" id="PF00076">
    <property type="entry name" value="RRM_1"/>
    <property type="match status" value="1"/>
</dbReference>
<comment type="caution">
    <text evidence="3">The sequence shown here is derived from an EMBL/GenBank/DDBJ whole genome shotgun (WGS) entry which is preliminary data.</text>
</comment>